<dbReference type="InterPro" id="IPR042213">
    <property type="entry name" value="NBD_C_sf"/>
</dbReference>
<dbReference type="Gene3D" id="3.40.50.10840">
    <property type="entry name" value="Putative sugar-binding, N-terminal domain"/>
    <property type="match status" value="1"/>
</dbReference>
<feature type="domain" description="Four-carbon acid sugar kinase nucleotide binding" evidence="8">
    <location>
        <begin position="245"/>
        <end position="395"/>
    </location>
</feature>
<evidence type="ECO:0000256" key="3">
    <source>
        <dbReference type="ARBA" id="ARBA00022741"/>
    </source>
</evidence>
<dbReference type="GO" id="GO:0016301">
    <property type="term" value="F:kinase activity"/>
    <property type="evidence" value="ECO:0007669"/>
    <property type="project" value="UniProtKB-KW"/>
</dbReference>
<evidence type="ECO:0008006" key="11">
    <source>
        <dbReference type="Google" id="ProtNLM"/>
    </source>
</evidence>
<dbReference type="InterPro" id="IPR010737">
    <property type="entry name" value="4-carb_acid_sugar_kinase_N"/>
</dbReference>
<accession>A0A9E8MK23</accession>
<reference evidence="9" key="1">
    <citation type="submission" date="2022-11" db="EMBL/GenBank/DDBJ databases">
        <title>Description of Microcella daejonensis nov. sp, isolated from riverside soil.</title>
        <authorList>
            <person name="Molina K.M."/>
            <person name="Kim S.B."/>
        </authorList>
    </citation>
    <scope>NUCLEOTIDE SEQUENCE</scope>
    <source>
        <strain evidence="9">MMS21-STM12</strain>
    </source>
</reference>
<evidence type="ECO:0000256" key="2">
    <source>
        <dbReference type="ARBA" id="ARBA00022679"/>
    </source>
</evidence>
<proteinExistence type="inferred from homology"/>
<comment type="similarity">
    <text evidence="1">Belongs to the four-carbon acid sugar kinase family.</text>
</comment>
<sequence>MTVLVAADDLTGANDTAVQFARRGWNTRIQLDGGSSRSAPSGAPLVIAILTDSRALAPVDAARSVHDAVDAAHEAGLLYLKVDSTLRGSIAGQIAGALEGWSARHPGAFAVVCPAYPAMGRTVVAGQLLVGGVPVSMTAAGTDPVTPVASSDILDLVRGSRRALVDEIDGAAAGDVLILDAADDGDLRAIAARIAAIGPRAVPVGSAGLAIAVAESWAALDEHGPQNPFPAAGRRPLSATGLHLVQVTSLHDVARSQATALAERPGTIVVDLTLEDITDGSATGRLRCAVVSADASSILLVRPPEMRDPRAGTAAAQEIAEAMGDAVATIVREGGVARLGLVGGDGARAALRSLGVGSLTVTGAAAEGVPLSMADDGDAPGIIIWTKAGGFGEHRVLLDITATPTITTIGGTADAAPAAYSISREDH</sequence>
<dbReference type="InterPro" id="IPR037051">
    <property type="entry name" value="4-carb_acid_sugar_kinase_N_sf"/>
</dbReference>
<dbReference type="RefSeq" id="WP_267780758.1">
    <property type="nucleotide sequence ID" value="NZ_CP113089.1"/>
</dbReference>
<dbReference type="Gene3D" id="3.40.980.20">
    <property type="entry name" value="Four-carbon acid sugar kinase, nucleotide binding domain"/>
    <property type="match status" value="1"/>
</dbReference>
<dbReference type="Pfam" id="PF07005">
    <property type="entry name" value="SBD_N"/>
    <property type="match status" value="1"/>
</dbReference>
<organism evidence="9 10">
    <name type="scientific">Microcella daejeonensis</name>
    <dbReference type="NCBI Taxonomy" id="2994971"/>
    <lineage>
        <taxon>Bacteria</taxon>
        <taxon>Bacillati</taxon>
        <taxon>Actinomycetota</taxon>
        <taxon>Actinomycetes</taxon>
        <taxon>Micrococcales</taxon>
        <taxon>Microbacteriaceae</taxon>
        <taxon>Microcella</taxon>
    </lineage>
</organism>
<keyword evidence="3" id="KW-0547">Nucleotide-binding</keyword>
<evidence type="ECO:0000313" key="10">
    <source>
        <dbReference type="Proteomes" id="UP001164706"/>
    </source>
</evidence>
<keyword evidence="4" id="KW-0418">Kinase</keyword>
<keyword evidence="10" id="KW-1185">Reference proteome</keyword>
<dbReference type="GO" id="GO:0005524">
    <property type="term" value="F:ATP binding"/>
    <property type="evidence" value="ECO:0007669"/>
    <property type="project" value="UniProtKB-KW"/>
</dbReference>
<dbReference type="SUPFAM" id="SSF142764">
    <property type="entry name" value="YgbK-like"/>
    <property type="match status" value="1"/>
</dbReference>
<evidence type="ECO:0000256" key="4">
    <source>
        <dbReference type="ARBA" id="ARBA00022777"/>
    </source>
</evidence>
<dbReference type="KEGG" id="mdb:OVN18_10655"/>
<evidence type="ECO:0000256" key="6">
    <source>
        <dbReference type="ARBA" id="ARBA00023277"/>
    </source>
</evidence>
<keyword evidence="5" id="KW-0067">ATP-binding</keyword>
<dbReference type="AlphaFoldDB" id="A0A9E8MK23"/>
<evidence type="ECO:0000259" key="8">
    <source>
        <dbReference type="Pfam" id="PF17042"/>
    </source>
</evidence>
<keyword evidence="6" id="KW-0119">Carbohydrate metabolism</keyword>
<name>A0A9E8MK23_9MICO</name>
<feature type="domain" description="Four-carbon acid sugar kinase N-terminal" evidence="7">
    <location>
        <begin position="4"/>
        <end position="212"/>
    </location>
</feature>
<keyword evidence="2" id="KW-0808">Transferase</keyword>
<evidence type="ECO:0000256" key="1">
    <source>
        <dbReference type="ARBA" id="ARBA00005715"/>
    </source>
</evidence>
<evidence type="ECO:0000313" key="9">
    <source>
        <dbReference type="EMBL" id="WAB81010.1"/>
    </source>
</evidence>
<evidence type="ECO:0000259" key="7">
    <source>
        <dbReference type="Pfam" id="PF07005"/>
    </source>
</evidence>
<dbReference type="Proteomes" id="UP001164706">
    <property type="component" value="Chromosome"/>
</dbReference>
<gene>
    <name evidence="9" type="ORF">OVN18_10655</name>
</gene>
<protein>
    <recommendedName>
        <fullName evidence="11">Four-carbon acid sugar kinase family protein</fullName>
    </recommendedName>
</protein>
<dbReference type="InterPro" id="IPR031475">
    <property type="entry name" value="NBD_C"/>
</dbReference>
<evidence type="ECO:0000256" key="5">
    <source>
        <dbReference type="ARBA" id="ARBA00022840"/>
    </source>
</evidence>
<dbReference type="Pfam" id="PF17042">
    <property type="entry name" value="NBD_C"/>
    <property type="match status" value="1"/>
</dbReference>
<dbReference type="EMBL" id="CP113089">
    <property type="protein sequence ID" value="WAB81010.1"/>
    <property type="molecule type" value="Genomic_DNA"/>
</dbReference>